<proteinExistence type="inferred from homology"/>
<feature type="transmembrane region" description="Helical" evidence="15">
    <location>
        <begin position="2674"/>
        <end position="2696"/>
    </location>
</feature>
<dbReference type="SMART" id="SM00321">
    <property type="entry name" value="WSC"/>
    <property type="match status" value="1"/>
</dbReference>
<evidence type="ECO:0000259" key="17">
    <source>
        <dbReference type="PROSITE" id="PS50095"/>
    </source>
</evidence>
<dbReference type="Pfam" id="PF02010">
    <property type="entry name" value="REJ"/>
    <property type="match status" value="1"/>
</dbReference>
<evidence type="ECO:0000256" key="2">
    <source>
        <dbReference type="ARBA" id="ARBA00004651"/>
    </source>
</evidence>
<feature type="domain" description="PKD" evidence="16">
    <location>
        <begin position="151"/>
        <end position="210"/>
    </location>
</feature>
<dbReference type="Proteomes" id="UP000085678">
    <property type="component" value="Unplaced"/>
</dbReference>
<evidence type="ECO:0000256" key="4">
    <source>
        <dbReference type="ARBA" id="ARBA00022475"/>
    </source>
</evidence>
<dbReference type="InterPro" id="IPR003915">
    <property type="entry name" value="PKD_2"/>
</dbReference>
<feature type="transmembrane region" description="Helical" evidence="15">
    <location>
        <begin position="3330"/>
        <end position="3349"/>
    </location>
</feature>
<dbReference type="InterPro" id="IPR046791">
    <property type="entry name" value="Polycystin_dom"/>
</dbReference>
<dbReference type="PANTHER" id="PTHR10877">
    <property type="entry name" value="POLYCYSTIN FAMILY MEMBER"/>
    <property type="match status" value="1"/>
</dbReference>
<dbReference type="RefSeq" id="XP_013386314.1">
    <property type="nucleotide sequence ID" value="XM_013530860.2"/>
</dbReference>
<feature type="domain" description="PKD" evidence="16">
    <location>
        <begin position="539"/>
        <end position="600"/>
    </location>
</feature>
<evidence type="ECO:0000256" key="5">
    <source>
        <dbReference type="ARBA" id="ARBA00022692"/>
    </source>
</evidence>
<protein>
    <submittedName>
        <fullName evidence="20">Uncharacterized protein LOC106155845</fullName>
    </submittedName>
</protein>
<dbReference type="InterPro" id="IPR022409">
    <property type="entry name" value="PKD/Chitinase_dom"/>
</dbReference>
<feature type="domain" description="PKD" evidence="16">
    <location>
        <begin position="897"/>
        <end position="970"/>
    </location>
</feature>
<dbReference type="PRINTS" id="PR01433">
    <property type="entry name" value="POLYCYSTIN2"/>
</dbReference>
<feature type="domain" description="WSC" evidence="18">
    <location>
        <begin position="35"/>
        <end position="125"/>
    </location>
</feature>
<dbReference type="Pfam" id="PF08016">
    <property type="entry name" value="PKD_channel"/>
    <property type="match status" value="1"/>
</dbReference>
<feature type="transmembrane region" description="Helical" evidence="15">
    <location>
        <begin position="3291"/>
        <end position="3310"/>
    </location>
</feature>
<dbReference type="STRING" id="7574.A0A1S3HMN1"/>
<dbReference type="PROSITE" id="PS50095">
    <property type="entry name" value="PLAT"/>
    <property type="match status" value="1"/>
</dbReference>
<dbReference type="KEGG" id="lak:106155845"/>
<dbReference type="InterPro" id="IPR035986">
    <property type="entry name" value="PKD_dom_sf"/>
</dbReference>
<feature type="domain" description="PLAT" evidence="17">
    <location>
        <begin position="2468"/>
        <end position="2587"/>
    </location>
</feature>
<dbReference type="SUPFAM" id="SSF49723">
    <property type="entry name" value="Lipase/lipooxygenase domain (PLAT/LH2 domain)"/>
    <property type="match status" value="1"/>
</dbReference>
<dbReference type="SMART" id="SM00089">
    <property type="entry name" value="PKD"/>
    <property type="match status" value="6"/>
</dbReference>
<feature type="transmembrane region" description="Helical" evidence="15">
    <location>
        <begin position="3388"/>
        <end position="3412"/>
    </location>
</feature>
<feature type="transmembrane region" description="Helical" evidence="15">
    <location>
        <begin position="3193"/>
        <end position="3219"/>
    </location>
</feature>
<keyword evidence="19" id="KW-1185">Reference proteome</keyword>
<feature type="domain" description="PKD" evidence="16">
    <location>
        <begin position="778"/>
        <end position="878"/>
    </location>
</feature>
<dbReference type="GO" id="GO:0005509">
    <property type="term" value="F:calcium ion binding"/>
    <property type="evidence" value="ECO:0007669"/>
    <property type="project" value="InterPro"/>
</dbReference>
<evidence type="ECO:0000259" key="18">
    <source>
        <dbReference type="PROSITE" id="PS51212"/>
    </source>
</evidence>
<reference evidence="20" key="1">
    <citation type="submission" date="2025-08" db="UniProtKB">
        <authorList>
            <consortium name="RefSeq"/>
        </authorList>
    </citation>
    <scope>IDENTIFICATION</scope>
    <source>
        <tissue evidence="20">Gonads</tissue>
    </source>
</reference>
<evidence type="ECO:0000256" key="13">
    <source>
        <dbReference type="PROSITE-ProRule" id="PRU00152"/>
    </source>
</evidence>
<evidence type="ECO:0000256" key="1">
    <source>
        <dbReference type="ARBA" id="ARBA00004138"/>
    </source>
</evidence>
<dbReference type="InterPro" id="IPR002889">
    <property type="entry name" value="WSC_carb-bd"/>
</dbReference>
<keyword evidence="6" id="KW-0732">Signal</keyword>
<name>A0A1S3HMN1_LINAN</name>
<evidence type="ECO:0000256" key="3">
    <source>
        <dbReference type="ARBA" id="ARBA00007200"/>
    </source>
</evidence>
<organism evidence="19 20">
    <name type="scientific">Lingula anatina</name>
    <name type="common">Brachiopod</name>
    <name type="synonym">Lingula unguis</name>
    <dbReference type="NCBI Taxonomy" id="7574"/>
    <lineage>
        <taxon>Eukaryota</taxon>
        <taxon>Metazoa</taxon>
        <taxon>Spiralia</taxon>
        <taxon>Lophotrochozoa</taxon>
        <taxon>Brachiopoda</taxon>
        <taxon>Linguliformea</taxon>
        <taxon>Lingulata</taxon>
        <taxon>Lingulida</taxon>
        <taxon>Linguloidea</taxon>
        <taxon>Lingulidae</taxon>
        <taxon>Lingula</taxon>
    </lineage>
</organism>
<feature type="transmembrane region" description="Helical" evidence="15">
    <location>
        <begin position="3240"/>
        <end position="3261"/>
    </location>
</feature>
<feature type="domain" description="PKD" evidence="16">
    <location>
        <begin position="631"/>
        <end position="682"/>
    </location>
</feature>
<dbReference type="GO" id="GO:0005886">
    <property type="term" value="C:plasma membrane"/>
    <property type="evidence" value="ECO:0007669"/>
    <property type="project" value="UniProtKB-SubCell"/>
</dbReference>
<dbReference type="InterPro" id="IPR042060">
    <property type="entry name" value="PLAT_polycystin1"/>
</dbReference>
<evidence type="ECO:0000313" key="20">
    <source>
        <dbReference type="RefSeq" id="XP_013386314.1"/>
    </source>
</evidence>
<dbReference type="SUPFAM" id="SSF49299">
    <property type="entry name" value="PKD domain"/>
    <property type="match status" value="5"/>
</dbReference>
<dbReference type="InParanoid" id="A0A1S3HMN1"/>
<dbReference type="PROSITE" id="PS51212">
    <property type="entry name" value="WSC"/>
    <property type="match status" value="1"/>
</dbReference>
<feature type="transmembrane region" description="Helical" evidence="15">
    <location>
        <begin position="2941"/>
        <end position="2961"/>
    </location>
</feature>
<comment type="similarity">
    <text evidence="3">Belongs to the polycystin family.</text>
</comment>
<dbReference type="Pfam" id="PF01822">
    <property type="entry name" value="WSC"/>
    <property type="match status" value="1"/>
</dbReference>
<dbReference type="Pfam" id="PF01477">
    <property type="entry name" value="PLAT"/>
    <property type="match status" value="1"/>
</dbReference>
<dbReference type="GO" id="GO:0005262">
    <property type="term" value="F:calcium channel activity"/>
    <property type="evidence" value="ECO:0007669"/>
    <property type="project" value="TreeGrafter"/>
</dbReference>
<dbReference type="CDD" id="cd01752">
    <property type="entry name" value="PLAT_polycystin"/>
    <property type="match status" value="1"/>
</dbReference>
<dbReference type="Gene3D" id="2.60.60.20">
    <property type="entry name" value="PLAT/LH2 domain"/>
    <property type="match status" value="1"/>
</dbReference>
<evidence type="ECO:0000256" key="7">
    <source>
        <dbReference type="ARBA" id="ARBA00022989"/>
    </source>
</evidence>
<dbReference type="SMART" id="SM00308">
    <property type="entry name" value="LH2"/>
    <property type="match status" value="1"/>
</dbReference>
<evidence type="ECO:0000259" key="16">
    <source>
        <dbReference type="PROSITE" id="PS50093"/>
    </source>
</evidence>
<sequence length="3538" mass="390945">MATDILAMSIDKKTDTGSKAKQRAVLYTVVWGAEADSYLGCYKKSKPFPSAGNYNTSTINPTICKTQCGTLGYKNAVLFAGKYCLCSDTLPPVLVTDDNCTDVCPGAISGETCGGPSHYSIYRATTEIRGLAVTTGEFLVGAPGIVRATVTEGNVSYRVDFGDGAGLSEWSATGVFSKTFAQAGSYVVRMFASDRSGTPEEKTAAVAVSVSVQEPAAGVQLSCPPVSVSWDVACCNASIAAGSQMKVTADYGDGSNESFSVAEPRRRSVGPAVPVDGSTLTNSSSGVHIMPQSEILEPGTIVNFEYYAGSPGDVDFLVLRPSCPGGQQYCCSANICNATCDTTPFQHSCPALFSAVRACCISTPGGSCTEPGRSSLPIAAAYKVVYVMSHTISSGGYGFASATGSFEAACGDVIGYVNRGGSLVTRPLFPGEKSDLKRTNATANLNEVIDTSSDVHPPDDHRHYLRAATSRPSLVRLCHSYRATGNFTTNLTVTNKMIPNAVHLTATTEVLDGINETVIIGPEYVQTGVPITFELTPHTGQPLTYQWTISNGNTVTVSEPTFVHTFSLSGTYNVTVRAFNALTDKTNFTVVTVLDPVTSVHVSTDSHGEMFKAHGITFNTTGGTDYKCTIDFGDSTTPETILGSAALLTGASISHMYNTSGIFVVNVTCFNLASSVSATATVLLGEVVTGLRLLKEGGGVNQLHYIEFEVATGTDLEFELFINGTQYSVEYNALSKQGRWASPIQSPSVTVTNVTLRAFNDFSQDVISVDFTIDEAIMYPTLVSSNLYALVEDEVFFTLRIEGGTSVKLEFDFNDGTTFLFTTPPRSSWIEAVPTQEITRNHSFSRGGTYSVTVTVYNGVGNHTLTKEIHVLTPIANVSLSTNSPVSFLLTGQCDIFVSQTGGDPIAGAQIEIKYGDGTDPVLQNFVVDQVYRHQYQAKGAYDLRVNVSNLMSSMVLNAAIEVFEPVQDMRLSSEPAHATVNQPITLKIKMYRGERVRFYVHFGDDATVHEFDRQGVRSEDEDLLDHTYTYVGNYTITVTATSPLGNTTKTYYIAVQHPVIESDFSVSSSAPTLGSSGYVDITVVFAGSTVPTEAAITVLWGRGGQAYTPLDCSTSPCTRILPRPVNSGVYSCTVIISNLATSVQFSVDTSLYEEITWISAKAMYQPFIPIGGPDIEGFGGDTFPLTRDVKFYINNTGIVEKVDITAYTDDISHVVQCVKSDNPPAVLFPAVGSYTVNITAQNPFSAASTALNINIFEPVEISDIYDDGRVRAPGENKTVDILLKSRGTDSCVYIEFDGIRFASFGSRARCASVGNTTYKGAITSSLISVTTTFEESGRKQMVVHGFNEWSNETRTFSFTISYIDCVPPYVQISQPAPDFFKPRIEYKSSYFNLQGITEVNCGVTLRNSKQWTAHQVDERTGDIIREITLDEISSAKEAEIALKPHFLDYGVFKFSFTTRMLLDQSSGNDDFSNSAFTYVRVMETPIVVAAIDQVSSKIRLGHGRILTLKPGTYSKDPDLDPDKPQNFTGFEYLCRQVGENFKVPAGGLVPYDVLRRNISDQGDPANGTNLGGCFGDGPGFINGSSGELSINTTDVRINTTYEVFVVAYKGSRKGYTVLLVDIVEGDPPEVAIRCGVGDTVTCSPAMNSQVVPWRSRIALTSECLYGCYGGNLHYEWDLEVESQEGEFTIWHKIAAPENYFDSHNGSSSSTISIKADIFTVTTNVTKIRVKLEASRIGSSRSGLAELVLKVNPPPQGGYCSAGPNISEATAAKNWTVNCTNWHDNDGIASYTFYTILDGSSDPKILGMKTTGLLQTSMPLGPSSHDYWMTVYVNISDTKGSTTNVEAGRIQVNPVSASEASALCDRLSAPGDQNPLSEIEANGNLDDTAQSILSWASIINSQGCIGDEGAGTGTGTSAQNRTDEENENIRQTGADIRKQMIAAINATPSETPSQVIIKASTLAPVLSKPSEIHRESQEVVVEVIQSFVKCLEDFSEDLTIEETVTLVNLILGTMGNILETTTIHLQNPLKKDVEESLKTAFYNTDLEDTKLKNIDGLSAKDAVNGFAKMTNNDNQKEVADGAWTKMTKSMDSVLSVFSNKMVLGEPTYTLETPDMTVILVKSTATDLENLDQPLVNFHPGSLAGLDGGDGLSLQIVEFNFNPVEFLESSVSALVSNVSKGVYIDILDNASRIVEVSHTQEPIEIMVKRDHTAPIPEPFYVTASQSPMSKYDRLSYRSLWVNETDVSLHIEIVPEEQVTFLVLVRHETAPQLEEGGFDAWQLVPSVRLAKNGMALNSYEVFMDSVGNKTGKYFIGLRQLLPNETDMYGTDWADFQGNFTQPFTGVNEITTNYTMRVYTSSCLFVKRLAPNLRKDGCVVGNATTHDVTQCLCNHLTTFLGGWVVMPNTIDWNFVFSGAASFDKNATLYITEIIIGVIYILMAIWARRQDKKDIEKLGVTPLLDNDPSAHYLYEVVVFTGLRRDAGTESKVCFILSGEHDETDVRVLSDDKRSVFKRGAVDRFLLAVTRPLGTLNYARIWHDNSGRGKFASWYLKYFLVIDLQTKEKYYFICNRWFAVEEDDGQVDRLIPVAGREQMAEFGHLFTKTTQKNLGDGHLWFSVIARPAQSRFTRLQRVSCCLCLLFLTMLTSAMFYGQVPESPGANAITFGPFSLSPEQIFVGIIGTVIVFPVNLLIITLFRKSRPRKKRPSRIKAAMQRNVLNQGSASLNSAAMSTETLIHTHTHPEKNQIADWNRGGASTSTVYTNVSFKARPDTSFSSEIEKLEKSITHPHEDYLQTGKKKKKFELPWWCRIVAWVILWICVFGAAAMVTFFGISFGDTKARKWITSMLISFVTSVFLTEPIKIFLLAIFFSMIIKKVDEDEEEEEGQEDEEDPQLQHDELLLHPPDTYGAAKPRKIAYKPPDPTLLEQARENRLKELRMYDILREIIFYSVFVWMLLVISYGNRDPYNFYLREHMENEFVFKGHTTIDFTKLQNSTQFWLWYREGLAPALRALNWYNNDFPVGQRGFLADRACRMMGYATMRQVRVKPGQCKVEDVITKFIPECNDAYNLLLEDESPYGVGWVPFSGSATHNNSAFEYEYRTSSELDGYPFYGQLTIYGGGGYLAQLRGSYHKLLELGERLEREWWIDKYTRAVLIEFTCYNPGVNLFSINTMAVEFHQSGGIVTNYRFEPVRLLNYVGSAAAFQIACEIIYFIFIFFFIYKESKKIWHLRCRYFAEFWNLVEFSVIGFSIGGAVVFFYRMIITNALTKTFKKTHGNEYTKFQYAGYWNETFSYMLGLLCFLGTLKFLKLLRFNKRMSFLAATLKDATTHLFAFSVIFFIIFFAFVQFFTLDMGPKDYNFANLLLASESLMQMMLGKFDFYRLASTSELAPYFFVLFVVLVTWITLNMLLSILNESFTAVKNDLSKQPNEHEMVDFIVNRFKTWTGLGTPSPSLPSAPTPDKLNNELQDGSEKDALDVSHFPEKVDKFLNSIGRVYFDLYTASGKDAFKKMLKDNKLKARVQRGFSRNSSNDAEELAML</sequence>
<dbReference type="InterPro" id="IPR013783">
    <property type="entry name" value="Ig-like_fold"/>
</dbReference>
<evidence type="ECO:0000256" key="6">
    <source>
        <dbReference type="ARBA" id="ARBA00022729"/>
    </source>
</evidence>
<dbReference type="GO" id="GO:0050982">
    <property type="term" value="P:detection of mechanical stimulus"/>
    <property type="evidence" value="ECO:0007669"/>
    <property type="project" value="TreeGrafter"/>
</dbReference>
<dbReference type="InterPro" id="IPR001024">
    <property type="entry name" value="PLAT/LH2_dom"/>
</dbReference>
<dbReference type="OrthoDB" id="444119at2759"/>
<dbReference type="GeneID" id="106155845"/>
<comment type="caution">
    <text evidence="13">Lacks conserved residue(s) required for the propagation of feature annotation.</text>
</comment>
<evidence type="ECO:0000256" key="15">
    <source>
        <dbReference type="SAM" id="Phobius"/>
    </source>
</evidence>
<dbReference type="PANTHER" id="PTHR10877:SF150">
    <property type="entry name" value="REJ DOMAIN-CONTAINING PROTEIN"/>
    <property type="match status" value="1"/>
</dbReference>
<feature type="transmembrane region" description="Helical" evidence="15">
    <location>
        <begin position="2846"/>
        <end position="2869"/>
    </location>
</feature>
<feature type="disulfide bond" evidence="12">
    <location>
        <begin position="3050"/>
        <end position="3063"/>
    </location>
</feature>
<evidence type="ECO:0000256" key="11">
    <source>
        <dbReference type="ARBA" id="ARBA00023273"/>
    </source>
</evidence>
<feature type="transmembrane region" description="Helical" evidence="15">
    <location>
        <begin position="2806"/>
        <end position="2834"/>
    </location>
</feature>
<dbReference type="Pfam" id="PF20519">
    <property type="entry name" value="Polycystin_dom"/>
    <property type="match status" value="1"/>
</dbReference>
<keyword evidence="10" id="KW-0325">Glycoprotein</keyword>
<evidence type="ECO:0000256" key="14">
    <source>
        <dbReference type="SAM" id="MobiDB-lite"/>
    </source>
</evidence>
<feature type="transmembrane region" description="Helical" evidence="15">
    <location>
        <begin position="2633"/>
        <end position="2654"/>
    </location>
</feature>
<dbReference type="GO" id="GO:0005929">
    <property type="term" value="C:cilium"/>
    <property type="evidence" value="ECO:0007669"/>
    <property type="project" value="UniProtKB-SubCell"/>
</dbReference>
<dbReference type="CDD" id="cd00146">
    <property type="entry name" value="PKD"/>
    <property type="match status" value="4"/>
</dbReference>
<feature type="transmembrane region" description="Helical" evidence="15">
    <location>
        <begin position="2423"/>
        <end position="2443"/>
    </location>
</feature>
<feature type="domain" description="PKD" evidence="16">
    <location>
        <begin position="994"/>
        <end position="1057"/>
    </location>
</feature>
<feature type="region of interest" description="Disordered" evidence="14">
    <location>
        <begin position="258"/>
        <end position="277"/>
    </location>
</feature>
<feature type="region of interest" description="Disordered" evidence="14">
    <location>
        <begin position="3448"/>
        <end position="3467"/>
    </location>
</feature>
<gene>
    <name evidence="20" type="primary">LOC106155845</name>
</gene>
<evidence type="ECO:0000256" key="8">
    <source>
        <dbReference type="ARBA" id="ARBA00023069"/>
    </source>
</evidence>
<comment type="subcellular location">
    <subcellularLocation>
        <location evidence="2">Cell membrane</location>
        <topology evidence="2">Multi-pass membrane protein</topology>
    </subcellularLocation>
    <subcellularLocation>
        <location evidence="1">Cell projection</location>
        <location evidence="1">Cilium</location>
    </subcellularLocation>
</comment>
<keyword evidence="11" id="KW-0966">Cell projection</keyword>
<keyword evidence="5 15" id="KW-0812">Transmembrane</keyword>
<dbReference type="FunFam" id="2.60.60.20:FF:000022">
    <property type="entry name" value="Uncharacterized protein"/>
    <property type="match status" value="1"/>
</dbReference>
<keyword evidence="8" id="KW-0969">Cilium</keyword>
<keyword evidence="9 15" id="KW-0472">Membrane</keyword>
<dbReference type="Gene3D" id="1.10.287.70">
    <property type="match status" value="1"/>
</dbReference>
<dbReference type="InterPro" id="IPR036392">
    <property type="entry name" value="PLAT/LH2_dom_sf"/>
</dbReference>
<dbReference type="Gene3D" id="2.60.40.10">
    <property type="entry name" value="Immunoglobulins"/>
    <property type="match status" value="5"/>
</dbReference>
<evidence type="ECO:0000313" key="19">
    <source>
        <dbReference type="Proteomes" id="UP000085678"/>
    </source>
</evidence>
<evidence type="ECO:0000256" key="9">
    <source>
        <dbReference type="ARBA" id="ARBA00023136"/>
    </source>
</evidence>
<dbReference type="InterPro" id="IPR002859">
    <property type="entry name" value="PKD/REJ-like"/>
</dbReference>
<accession>A0A1S3HMN1</accession>
<keyword evidence="7 15" id="KW-1133">Transmembrane helix</keyword>
<keyword evidence="4" id="KW-1003">Cell membrane</keyword>
<dbReference type="PROSITE" id="PS50093">
    <property type="entry name" value="PKD"/>
    <property type="match status" value="6"/>
</dbReference>
<evidence type="ECO:0000256" key="12">
    <source>
        <dbReference type="PIRSR" id="PIRSR603915-2"/>
    </source>
</evidence>
<dbReference type="InterPro" id="IPR000601">
    <property type="entry name" value="PKD_dom"/>
</dbReference>
<evidence type="ECO:0000256" key="10">
    <source>
        <dbReference type="ARBA" id="ARBA00023180"/>
    </source>
</evidence>
<dbReference type="InterPro" id="IPR051223">
    <property type="entry name" value="Polycystin"/>
</dbReference>
<dbReference type="InterPro" id="IPR013122">
    <property type="entry name" value="PKD1_2_channel"/>
</dbReference>
<dbReference type="Pfam" id="PF00801">
    <property type="entry name" value="PKD"/>
    <property type="match status" value="3"/>
</dbReference>